<name>A0ABR0PGI3_GOSAR</name>
<keyword evidence="3" id="KW-1185">Reference proteome</keyword>
<dbReference type="Proteomes" id="UP001358586">
    <property type="component" value="Chromosome 7"/>
</dbReference>
<sequence length="83" mass="9323">MSSSIVEVPQQSKEGSQVEASNGVKLKNVRRTSLFETLRIDKIIDHLKEGEENTLGRMKTQGPINPTKSEHLDHTQRSNEVLP</sequence>
<protein>
    <submittedName>
        <fullName evidence="2">Uncharacterized protein</fullName>
    </submittedName>
</protein>
<reference evidence="2 3" key="1">
    <citation type="submission" date="2023-03" db="EMBL/GenBank/DDBJ databases">
        <title>WGS of Gossypium arboreum.</title>
        <authorList>
            <person name="Yu D."/>
        </authorList>
    </citation>
    <scope>NUCLEOTIDE SEQUENCE [LARGE SCALE GENOMIC DNA]</scope>
    <source>
        <tissue evidence="2">Leaf</tissue>
    </source>
</reference>
<feature type="region of interest" description="Disordered" evidence="1">
    <location>
        <begin position="51"/>
        <end position="83"/>
    </location>
</feature>
<feature type="compositionally biased region" description="Polar residues" evidence="1">
    <location>
        <begin position="1"/>
        <end position="20"/>
    </location>
</feature>
<feature type="compositionally biased region" description="Basic and acidic residues" evidence="1">
    <location>
        <begin position="68"/>
        <end position="77"/>
    </location>
</feature>
<feature type="region of interest" description="Disordered" evidence="1">
    <location>
        <begin position="1"/>
        <end position="21"/>
    </location>
</feature>
<proteinExistence type="predicted"/>
<evidence type="ECO:0000256" key="1">
    <source>
        <dbReference type="SAM" id="MobiDB-lite"/>
    </source>
</evidence>
<evidence type="ECO:0000313" key="2">
    <source>
        <dbReference type="EMBL" id="KAK5820322.1"/>
    </source>
</evidence>
<organism evidence="2 3">
    <name type="scientific">Gossypium arboreum</name>
    <name type="common">Tree cotton</name>
    <name type="synonym">Gossypium nanking</name>
    <dbReference type="NCBI Taxonomy" id="29729"/>
    <lineage>
        <taxon>Eukaryota</taxon>
        <taxon>Viridiplantae</taxon>
        <taxon>Streptophyta</taxon>
        <taxon>Embryophyta</taxon>
        <taxon>Tracheophyta</taxon>
        <taxon>Spermatophyta</taxon>
        <taxon>Magnoliopsida</taxon>
        <taxon>eudicotyledons</taxon>
        <taxon>Gunneridae</taxon>
        <taxon>Pentapetalae</taxon>
        <taxon>rosids</taxon>
        <taxon>malvids</taxon>
        <taxon>Malvales</taxon>
        <taxon>Malvaceae</taxon>
        <taxon>Malvoideae</taxon>
        <taxon>Gossypium</taxon>
    </lineage>
</organism>
<gene>
    <name evidence="2" type="ORF">PVK06_025368</name>
</gene>
<accession>A0ABR0PGI3</accession>
<dbReference type="EMBL" id="JARKNE010000007">
    <property type="protein sequence ID" value="KAK5820322.1"/>
    <property type="molecule type" value="Genomic_DNA"/>
</dbReference>
<evidence type="ECO:0000313" key="3">
    <source>
        <dbReference type="Proteomes" id="UP001358586"/>
    </source>
</evidence>
<comment type="caution">
    <text evidence="2">The sequence shown here is derived from an EMBL/GenBank/DDBJ whole genome shotgun (WGS) entry which is preliminary data.</text>
</comment>